<accession>A0A844QE72</accession>
<evidence type="ECO:0000313" key="3">
    <source>
        <dbReference type="EMBL" id="MVA96129.1"/>
    </source>
</evidence>
<feature type="domain" description="FAD dependent oxidoreductase" evidence="2">
    <location>
        <begin position="6"/>
        <end position="343"/>
    </location>
</feature>
<evidence type="ECO:0000259" key="2">
    <source>
        <dbReference type="Pfam" id="PF01266"/>
    </source>
</evidence>
<keyword evidence="4" id="KW-1185">Reference proteome</keyword>
<protein>
    <submittedName>
        <fullName evidence="3">FAD-dependent oxidoreductase</fullName>
    </submittedName>
</protein>
<evidence type="ECO:0000313" key="4">
    <source>
        <dbReference type="Proteomes" id="UP000463224"/>
    </source>
</evidence>
<reference evidence="3 4" key="1">
    <citation type="submission" date="2019-12" db="EMBL/GenBank/DDBJ databases">
        <title>Nitratireductor arenosus sp. nov., Isolated from sea sand, Jeju island, South Korea.</title>
        <authorList>
            <person name="Kim W."/>
        </authorList>
    </citation>
    <scope>NUCLEOTIDE SEQUENCE [LARGE SCALE GENOMIC DNA]</scope>
    <source>
        <strain evidence="3 4">CAU 1489</strain>
    </source>
</reference>
<dbReference type="AlphaFoldDB" id="A0A844QE72"/>
<dbReference type="Gene3D" id="3.50.50.60">
    <property type="entry name" value="FAD/NAD(P)-binding domain"/>
    <property type="match status" value="1"/>
</dbReference>
<proteinExistence type="predicted"/>
<dbReference type="PANTHER" id="PTHR13847:SF287">
    <property type="entry name" value="FAD-DEPENDENT OXIDOREDUCTASE DOMAIN-CONTAINING PROTEIN 1"/>
    <property type="match status" value="1"/>
</dbReference>
<organism evidence="3 4">
    <name type="scientific">Nitratireductor arenosus</name>
    <dbReference type="NCBI Taxonomy" id="2682096"/>
    <lineage>
        <taxon>Bacteria</taxon>
        <taxon>Pseudomonadati</taxon>
        <taxon>Pseudomonadota</taxon>
        <taxon>Alphaproteobacteria</taxon>
        <taxon>Hyphomicrobiales</taxon>
        <taxon>Phyllobacteriaceae</taxon>
        <taxon>Nitratireductor</taxon>
    </lineage>
</organism>
<dbReference type="GO" id="GO:0005737">
    <property type="term" value="C:cytoplasm"/>
    <property type="evidence" value="ECO:0007669"/>
    <property type="project" value="TreeGrafter"/>
</dbReference>
<dbReference type="PANTHER" id="PTHR13847">
    <property type="entry name" value="SARCOSINE DEHYDROGENASE-RELATED"/>
    <property type="match status" value="1"/>
</dbReference>
<dbReference type="GO" id="GO:0016491">
    <property type="term" value="F:oxidoreductase activity"/>
    <property type="evidence" value="ECO:0007669"/>
    <property type="project" value="UniProtKB-KW"/>
</dbReference>
<dbReference type="Proteomes" id="UP000463224">
    <property type="component" value="Unassembled WGS sequence"/>
</dbReference>
<comment type="caution">
    <text evidence="3">The sequence shown here is derived from an EMBL/GenBank/DDBJ whole genome shotgun (WGS) entry which is preliminary data.</text>
</comment>
<evidence type="ECO:0000256" key="1">
    <source>
        <dbReference type="ARBA" id="ARBA00023002"/>
    </source>
</evidence>
<name>A0A844QE72_9HYPH</name>
<dbReference type="SUPFAM" id="SSF54373">
    <property type="entry name" value="FAD-linked reductases, C-terminal domain"/>
    <property type="match status" value="1"/>
</dbReference>
<gene>
    <name evidence="3" type="ORF">GN330_02555</name>
</gene>
<dbReference type="Pfam" id="PF01266">
    <property type="entry name" value="DAO"/>
    <property type="match status" value="1"/>
</dbReference>
<keyword evidence="1" id="KW-0560">Oxidoreductase</keyword>
<dbReference type="Gene3D" id="3.30.9.10">
    <property type="entry name" value="D-Amino Acid Oxidase, subunit A, domain 2"/>
    <property type="match status" value="1"/>
</dbReference>
<dbReference type="InterPro" id="IPR036188">
    <property type="entry name" value="FAD/NAD-bd_sf"/>
</dbReference>
<dbReference type="SUPFAM" id="SSF51905">
    <property type="entry name" value="FAD/NAD(P)-binding domain"/>
    <property type="match status" value="1"/>
</dbReference>
<dbReference type="InterPro" id="IPR006076">
    <property type="entry name" value="FAD-dep_OxRdtase"/>
</dbReference>
<dbReference type="RefSeq" id="WP_156711081.1">
    <property type="nucleotide sequence ID" value="NZ_WPHG01000001.1"/>
</dbReference>
<sequence length="371" mass="39926">MTSGSDLIVIGGGLIGSALAWGAQRRRARVILLDEGDIAYRASRGNFGLVWLQGKGLGHPDYMHWSIRAGQLWPEFSAVLQEETGIDIGWRGGGGLHFCLSEDEMESRRFLIARSREQGAAIRIDLLDRESLREIAPGIGSDVCGASISDLDGEVSPLLTLRALQSGFRHHGGRMAVNFTAEQISHDRHRGFVVKDAKGNEFTGRHLAIAAGLGTTRLASQLGLELGLWPERGQIVVTDRVAPFLHHPSNVIRQTREGTVLLGSSHEDAGFSTGTDMETVAQLCRAGTRIFPALRAARLVRAWGALRIMSADGLPIYDEAPETPGAFVVTCHSGVTLASLHGLELGPALVEGHLGPAPCSMRSKRFAVHTS</sequence>
<dbReference type="EMBL" id="WPHG01000001">
    <property type="protein sequence ID" value="MVA96129.1"/>
    <property type="molecule type" value="Genomic_DNA"/>
</dbReference>